<keyword evidence="5" id="KW-0418">Kinase</keyword>
<accession>A0A7R9IHI5</accession>
<feature type="binding site" evidence="9">
    <location>
        <position position="37"/>
    </location>
    <ligand>
        <name>ATP</name>
        <dbReference type="ChEBI" id="CHEBI:30616"/>
    </ligand>
</feature>
<dbReference type="EC" id="2.7.11.1" evidence="1"/>
<evidence type="ECO:0000256" key="3">
    <source>
        <dbReference type="ARBA" id="ARBA00022679"/>
    </source>
</evidence>
<dbReference type="GO" id="GO:0005524">
    <property type="term" value="F:ATP binding"/>
    <property type="evidence" value="ECO:0007669"/>
    <property type="project" value="UniProtKB-UniRule"/>
</dbReference>
<dbReference type="GO" id="GO:0007224">
    <property type="term" value="P:smoothened signaling pathway"/>
    <property type="evidence" value="ECO:0007669"/>
    <property type="project" value="TreeGrafter"/>
</dbReference>
<dbReference type="Pfam" id="PF00069">
    <property type="entry name" value="Pkinase"/>
    <property type="match status" value="1"/>
</dbReference>
<name>A0A7R9IHI5_9NEOP</name>
<evidence type="ECO:0000256" key="6">
    <source>
        <dbReference type="ARBA" id="ARBA00022840"/>
    </source>
</evidence>
<dbReference type="EMBL" id="OE002305">
    <property type="protein sequence ID" value="CAD7458485.1"/>
    <property type="molecule type" value="Genomic_DNA"/>
</dbReference>
<dbReference type="PROSITE" id="PS50011">
    <property type="entry name" value="PROTEIN_KINASE_DOM"/>
    <property type="match status" value="1"/>
</dbReference>
<keyword evidence="3" id="KW-0808">Transferase</keyword>
<keyword evidence="4 9" id="KW-0547">Nucleotide-binding</keyword>
<evidence type="ECO:0000256" key="7">
    <source>
        <dbReference type="ARBA" id="ARBA00047899"/>
    </source>
</evidence>
<gene>
    <name evidence="11" type="ORF">TTEB3V08_LOCUS6464</name>
</gene>
<evidence type="ECO:0000256" key="9">
    <source>
        <dbReference type="PROSITE-ProRule" id="PRU10141"/>
    </source>
</evidence>
<dbReference type="GO" id="GO:0004674">
    <property type="term" value="F:protein serine/threonine kinase activity"/>
    <property type="evidence" value="ECO:0007669"/>
    <property type="project" value="UniProtKB-KW"/>
</dbReference>
<dbReference type="SUPFAM" id="SSF56112">
    <property type="entry name" value="Protein kinase-like (PK-like)"/>
    <property type="match status" value="1"/>
</dbReference>
<dbReference type="InterPro" id="IPR000719">
    <property type="entry name" value="Prot_kinase_dom"/>
</dbReference>
<comment type="catalytic activity">
    <reaction evidence="8">
        <text>L-seryl-[protein] + ATP = O-phospho-L-seryl-[protein] + ADP + H(+)</text>
        <dbReference type="Rhea" id="RHEA:17989"/>
        <dbReference type="Rhea" id="RHEA-COMP:9863"/>
        <dbReference type="Rhea" id="RHEA-COMP:11604"/>
        <dbReference type="ChEBI" id="CHEBI:15378"/>
        <dbReference type="ChEBI" id="CHEBI:29999"/>
        <dbReference type="ChEBI" id="CHEBI:30616"/>
        <dbReference type="ChEBI" id="CHEBI:83421"/>
        <dbReference type="ChEBI" id="CHEBI:456216"/>
        <dbReference type="EC" id="2.7.11.1"/>
    </reaction>
</comment>
<proteinExistence type="predicted"/>
<organism evidence="11">
    <name type="scientific">Timema tahoe</name>
    <dbReference type="NCBI Taxonomy" id="61484"/>
    <lineage>
        <taxon>Eukaryota</taxon>
        <taxon>Metazoa</taxon>
        <taxon>Ecdysozoa</taxon>
        <taxon>Arthropoda</taxon>
        <taxon>Hexapoda</taxon>
        <taxon>Insecta</taxon>
        <taxon>Pterygota</taxon>
        <taxon>Neoptera</taxon>
        <taxon>Polyneoptera</taxon>
        <taxon>Phasmatodea</taxon>
        <taxon>Timematodea</taxon>
        <taxon>Timematoidea</taxon>
        <taxon>Timematidae</taxon>
        <taxon>Timema</taxon>
    </lineage>
</organism>
<evidence type="ECO:0000256" key="5">
    <source>
        <dbReference type="ARBA" id="ARBA00022777"/>
    </source>
</evidence>
<evidence type="ECO:0000256" key="4">
    <source>
        <dbReference type="ARBA" id="ARBA00022741"/>
    </source>
</evidence>
<evidence type="ECO:0000256" key="8">
    <source>
        <dbReference type="ARBA" id="ARBA00048679"/>
    </source>
</evidence>
<keyword evidence="2" id="KW-0723">Serine/threonine-protein kinase</keyword>
<feature type="domain" description="Protein kinase" evidence="10">
    <location>
        <begin position="1"/>
        <end position="216"/>
    </location>
</feature>
<dbReference type="GO" id="GO:0005737">
    <property type="term" value="C:cytoplasm"/>
    <property type="evidence" value="ECO:0007669"/>
    <property type="project" value="UniProtKB-ARBA"/>
</dbReference>
<reference evidence="11" key="1">
    <citation type="submission" date="2020-11" db="EMBL/GenBank/DDBJ databases">
        <authorList>
            <person name="Tran Van P."/>
        </authorList>
    </citation>
    <scope>NUCLEOTIDE SEQUENCE</scope>
</reference>
<dbReference type="InterPro" id="IPR011009">
    <property type="entry name" value="Kinase-like_dom_sf"/>
</dbReference>
<evidence type="ECO:0000313" key="11">
    <source>
        <dbReference type="EMBL" id="CAD7458485.1"/>
    </source>
</evidence>
<evidence type="ECO:0000256" key="2">
    <source>
        <dbReference type="ARBA" id="ARBA00022527"/>
    </source>
</evidence>
<keyword evidence="6 9" id="KW-0067">ATP-binding</keyword>
<dbReference type="AlphaFoldDB" id="A0A7R9IHI5"/>
<dbReference type="InterPro" id="IPR008271">
    <property type="entry name" value="Ser/Thr_kinase_AS"/>
</dbReference>
<dbReference type="SMART" id="SM00220">
    <property type="entry name" value="S_TKc"/>
    <property type="match status" value="1"/>
</dbReference>
<dbReference type="PROSITE" id="PS00107">
    <property type="entry name" value="PROTEIN_KINASE_ATP"/>
    <property type="match status" value="1"/>
</dbReference>
<dbReference type="PANTHER" id="PTHR22983:SF6">
    <property type="entry name" value="SERINE_THREONINE-PROTEIN KINASE 36"/>
    <property type="match status" value="1"/>
</dbReference>
<evidence type="ECO:0000259" key="10">
    <source>
        <dbReference type="PROSITE" id="PS50011"/>
    </source>
</evidence>
<dbReference type="PANTHER" id="PTHR22983">
    <property type="entry name" value="PROTEIN KINASE RELATED"/>
    <property type="match status" value="1"/>
</dbReference>
<dbReference type="Gene3D" id="1.10.510.10">
    <property type="entry name" value="Transferase(Phosphotransferase) domain 1"/>
    <property type="match status" value="1"/>
</dbReference>
<dbReference type="InterPro" id="IPR017441">
    <property type="entry name" value="Protein_kinase_ATP_BS"/>
</dbReference>
<dbReference type="PROSITE" id="PS00108">
    <property type="entry name" value="PROTEIN_KINASE_ST"/>
    <property type="match status" value="1"/>
</dbReference>
<comment type="catalytic activity">
    <reaction evidence="7">
        <text>L-threonyl-[protein] + ATP = O-phospho-L-threonyl-[protein] + ADP + H(+)</text>
        <dbReference type="Rhea" id="RHEA:46608"/>
        <dbReference type="Rhea" id="RHEA-COMP:11060"/>
        <dbReference type="Rhea" id="RHEA-COMP:11605"/>
        <dbReference type="ChEBI" id="CHEBI:15378"/>
        <dbReference type="ChEBI" id="CHEBI:30013"/>
        <dbReference type="ChEBI" id="CHEBI:30616"/>
        <dbReference type="ChEBI" id="CHEBI:61977"/>
        <dbReference type="ChEBI" id="CHEBI:456216"/>
        <dbReference type="EC" id="2.7.11.1"/>
    </reaction>
</comment>
<sequence>MDKYEVLALIGEGSFGRVYKAKILTSDKIIALKAIRKIVVVTEYADKGLHEILSTEGYLSEERVQKIVCDLLSALYYLHSRRVLHRDLKPQNVLMEVSGVAKLCDFGFARNMTTGTHVLTSIKGTPLYMAPELIEEHPYDHTADLWSLGCIVYELLVGSPPFCTTSILHLVRLIRHEEIRWPDFISQHCQTFLQGLLQKDPCRRMTWPELLNHPFVKDKIHFLEDEGAQTSFTNPPTASQTMAKEIQKQDLVRKTSGQSKVLANAMKKIEEQERKLKHLEQLTGDILGGKERHASVGTKTYTQALTEESIKTSSPAPGSCARISRTYRRSSVRDYHSNSGCLAVKRDPSNFKLNPLPEFRADSAPGLHLNYQDSPGYNLDLEFQNRKEQTSRASSAVNFDRSNKATSTLMQLKSSSVCGISSKAFTSSILDEFKTNHFNENGERVSEILDKTEKRMSALSFANDNVGDHKYFFGGVKGNNVSGSASVSELNGKVEVDNGETASELMHSRSVESKDQKCASKSHGTFTLESWDSAHNHTPIESEEWLVFLQRNMEEVMAGDVDSLMQTSCVKVVLGPLRNPSAHSRVVEYVACLLSLPFVVGCISQEDIDCIMQAKSGTRSESRVVRATMQWLSLCGTGKKEERCDIAVVWQEDEHHTVLENIALSGYSLNDVYIVREGIRARRPLETRNVNMRLFLGVKVERLFSVFVWHGVQKLCESGKEGVVPIMTSELGPRVWRAPVTTLAERSAPMKMSINYLSMFYFPQAYLDVKVVPNLIYASKLFVRRKGYDSDELLSIANGEEVLRPVSELSADELQALECIFVLLCHLVHTAEDFRLQFCDAVVLLNGVPLLQQLLLLCRRKVRVVADLVAILCHILRVLPENASLVEQIVLGTSATGGQYVDLYRMLTHHSPVLRARTCILMRLLSRYSCRALQEKWDRRLRENLELLVYDSSPMVSKVGMEGSREKAAEGAMKELMVLPFYAHHGSS</sequence>
<evidence type="ECO:0000256" key="1">
    <source>
        <dbReference type="ARBA" id="ARBA00012513"/>
    </source>
</evidence>
<protein>
    <recommendedName>
        <fullName evidence="1">non-specific serine/threonine protein kinase</fullName>
        <ecNumber evidence="1">2.7.11.1</ecNumber>
    </recommendedName>
</protein>